<evidence type="ECO:0000313" key="3">
    <source>
        <dbReference type="Proteomes" id="UP001524547"/>
    </source>
</evidence>
<keyword evidence="1" id="KW-0472">Membrane</keyword>
<feature type="transmembrane region" description="Helical" evidence="1">
    <location>
        <begin position="66"/>
        <end position="84"/>
    </location>
</feature>
<keyword evidence="3" id="KW-1185">Reference proteome</keyword>
<reference evidence="2 3" key="1">
    <citation type="submission" date="2022-06" db="EMBL/GenBank/DDBJ databases">
        <title>Rhizosaccharibacter gen. nov. sp. nov. KSS12, endophytic bacteria isolated from sugarcane.</title>
        <authorList>
            <person name="Pitiwittayakul N."/>
        </authorList>
    </citation>
    <scope>NUCLEOTIDE SEQUENCE [LARGE SCALE GENOMIC DNA]</scope>
    <source>
        <strain evidence="2 3">KSS12</strain>
    </source>
</reference>
<protein>
    <submittedName>
        <fullName evidence="2">Uncharacterized protein</fullName>
    </submittedName>
</protein>
<organism evidence="2 3">
    <name type="scientific">Rhizosaccharibacter radicis</name>
    <dbReference type="NCBI Taxonomy" id="2782605"/>
    <lineage>
        <taxon>Bacteria</taxon>
        <taxon>Pseudomonadati</taxon>
        <taxon>Pseudomonadota</taxon>
        <taxon>Alphaproteobacteria</taxon>
        <taxon>Acetobacterales</taxon>
        <taxon>Acetobacteraceae</taxon>
        <taxon>Rhizosaccharibacter</taxon>
    </lineage>
</organism>
<evidence type="ECO:0000313" key="2">
    <source>
        <dbReference type="EMBL" id="MCQ8240666.1"/>
    </source>
</evidence>
<dbReference type="EMBL" id="JAMZEJ010000004">
    <property type="protein sequence ID" value="MCQ8240666.1"/>
    <property type="molecule type" value="Genomic_DNA"/>
</dbReference>
<feature type="transmembrane region" description="Helical" evidence="1">
    <location>
        <begin position="32"/>
        <end position="59"/>
    </location>
</feature>
<dbReference type="Proteomes" id="UP001524547">
    <property type="component" value="Unassembled WGS sequence"/>
</dbReference>
<keyword evidence="1" id="KW-1133">Transmembrane helix</keyword>
<accession>A0ABT1VWF0</accession>
<keyword evidence="1" id="KW-0812">Transmembrane</keyword>
<evidence type="ECO:0000256" key="1">
    <source>
        <dbReference type="SAM" id="Phobius"/>
    </source>
</evidence>
<sequence length="94" mass="9834">MNHLLDLLLSAIFWLIGLVAAGIGWMEGVLAGLLAGVGVTGPTASAILLLVGILLVVAAFRLFGRLLGVLILLFLLLLALHWLLAPHVHPGLTV</sequence>
<comment type="caution">
    <text evidence="2">The sequence shown here is derived from an EMBL/GenBank/DDBJ whole genome shotgun (WGS) entry which is preliminary data.</text>
</comment>
<dbReference type="RefSeq" id="WP_422919409.1">
    <property type="nucleotide sequence ID" value="NZ_JAMZEJ010000004.1"/>
</dbReference>
<feature type="transmembrane region" description="Helical" evidence="1">
    <location>
        <begin position="7"/>
        <end position="26"/>
    </location>
</feature>
<proteinExistence type="predicted"/>
<name>A0ABT1VWF0_9PROT</name>
<gene>
    <name evidence="2" type="ORF">NFI88_07385</name>
</gene>